<dbReference type="EMBL" id="BARS01055670">
    <property type="protein sequence ID" value="GAG47909.1"/>
    <property type="molecule type" value="Genomic_DNA"/>
</dbReference>
<reference evidence="1" key="1">
    <citation type="journal article" date="2014" name="Front. Microbiol.">
        <title>High frequency of phylogenetically diverse reductive dehalogenase-homologous genes in deep subseafloor sedimentary metagenomes.</title>
        <authorList>
            <person name="Kawai M."/>
            <person name="Futagami T."/>
            <person name="Toyoda A."/>
            <person name="Takaki Y."/>
            <person name="Nishi S."/>
            <person name="Hori S."/>
            <person name="Arai W."/>
            <person name="Tsubouchi T."/>
            <person name="Morono Y."/>
            <person name="Uchiyama I."/>
            <person name="Ito T."/>
            <person name="Fujiyama A."/>
            <person name="Inagaki F."/>
            <person name="Takami H."/>
        </authorList>
    </citation>
    <scope>NUCLEOTIDE SEQUENCE</scope>
    <source>
        <strain evidence="1">Expedition CK06-06</strain>
    </source>
</reference>
<protein>
    <submittedName>
        <fullName evidence="1">Uncharacterized protein</fullName>
    </submittedName>
</protein>
<comment type="caution">
    <text evidence="1">The sequence shown here is derived from an EMBL/GenBank/DDBJ whole genome shotgun (WGS) entry which is preliminary data.</text>
</comment>
<organism evidence="1">
    <name type="scientific">marine sediment metagenome</name>
    <dbReference type="NCBI Taxonomy" id="412755"/>
    <lineage>
        <taxon>unclassified sequences</taxon>
        <taxon>metagenomes</taxon>
        <taxon>ecological metagenomes</taxon>
    </lineage>
</organism>
<sequence>MGESKQHFRARNAREQKALYRRRRMIDEMGMYDINWVELADASLRASGEAITVERRCAWLDTTYQAFTEGETT</sequence>
<accession>X0XX08</accession>
<dbReference type="AlphaFoldDB" id="X0XX08"/>
<proteinExistence type="predicted"/>
<evidence type="ECO:0000313" key="1">
    <source>
        <dbReference type="EMBL" id="GAG47909.1"/>
    </source>
</evidence>
<name>X0XX08_9ZZZZ</name>
<gene>
    <name evidence="1" type="ORF">S01H1_82151</name>
</gene>